<dbReference type="AlphaFoldDB" id="A0A0V8RUV8"/>
<proteinExistence type="predicted"/>
<dbReference type="PROSITE" id="PS00197">
    <property type="entry name" value="2FE2S_FER_1"/>
    <property type="match status" value="1"/>
</dbReference>
<dbReference type="InterPro" id="IPR039261">
    <property type="entry name" value="FNR_nucleotide-bd"/>
</dbReference>
<dbReference type="EMBL" id="LNTB01000001">
    <property type="protein sequence ID" value="KSW11849.1"/>
    <property type="molecule type" value="Genomic_DNA"/>
</dbReference>
<protein>
    <recommendedName>
        <fullName evidence="1">Dihydroorotate dehydrogenase electron transfer subunit iron-sulphur cluster binding domain-containing protein</fullName>
    </recommendedName>
</protein>
<dbReference type="OrthoDB" id="35401at2157"/>
<feature type="domain" description="Dihydroorotate dehydrogenase electron transfer subunit iron-sulphur cluster binding" evidence="1">
    <location>
        <begin position="225"/>
        <end position="259"/>
    </location>
</feature>
<dbReference type="Gene3D" id="3.40.50.80">
    <property type="entry name" value="Nucleotide-binding domain of ferredoxin-NADP reductase (FNR) module"/>
    <property type="match status" value="1"/>
</dbReference>
<dbReference type="SUPFAM" id="SSF52343">
    <property type="entry name" value="Ferredoxin reductase-like, C-terminal NADP-linked domain"/>
    <property type="match status" value="1"/>
</dbReference>
<dbReference type="Pfam" id="PF10418">
    <property type="entry name" value="DHODB_Fe-S_bind"/>
    <property type="match status" value="1"/>
</dbReference>
<evidence type="ECO:0000313" key="2">
    <source>
        <dbReference type="EMBL" id="KSW11849.1"/>
    </source>
</evidence>
<gene>
    <name evidence="2" type="ORF">CF15_03340</name>
</gene>
<evidence type="ECO:0000313" key="3">
    <source>
        <dbReference type="Proteomes" id="UP000053352"/>
    </source>
</evidence>
<organism evidence="2 3">
    <name type="scientific">Pyrodictium occultum</name>
    <dbReference type="NCBI Taxonomy" id="2309"/>
    <lineage>
        <taxon>Archaea</taxon>
        <taxon>Thermoproteota</taxon>
        <taxon>Thermoprotei</taxon>
        <taxon>Desulfurococcales</taxon>
        <taxon>Pyrodictiaceae</taxon>
        <taxon>Pyrodictium</taxon>
    </lineage>
</organism>
<dbReference type="PANTHER" id="PTHR43513">
    <property type="entry name" value="DIHYDROOROTATE DEHYDROGENASE B (NAD(+)), ELECTRON TRANSFER SUBUNIT"/>
    <property type="match status" value="1"/>
</dbReference>
<name>A0A0V8RUV8_PYROC</name>
<sequence>MSSSRSRGASGDRRYDYCSLKLRRILWRGEGVALLSYQPLGCRPPVFEPAQFAMFWVPGMEAVPLAPIYSGAKRLDFLVKARGPTTRRIVEEPPERAGIIGPMGRGFKPRAARLLLAAGGTGAASLTPVARWAADQGATVVFVYGARSAGELAPVEGYLGPGVELVVATENGSRGRRGTVVDVVEDLGLEGFDAVAAAGPEAMLCRLYRLAAGKGLLGRLYLSLETMVRCGMGFCGACLVPCTGILLCREGPVLPAAKLGCWAEESCRQTR</sequence>
<comment type="caution">
    <text evidence="2">The sequence shown here is derived from an EMBL/GenBank/DDBJ whole genome shotgun (WGS) entry which is preliminary data.</text>
</comment>
<dbReference type="PANTHER" id="PTHR43513:SF3">
    <property type="entry name" value="DIHYDROOROTATE DEHYDROGENASE B (NAD(+)), ELECTRON TRANSFER SUBUNIT-RELATED"/>
    <property type="match status" value="1"/>
</dbReference>
<accession>A0A0V8RUV8</accession>
<dbReference type="RefSeq" id="WP_058370527.1">
    <property type="nucleotide sequence ID" value="NZ_LNTB01000001.1"/>
</dbReference>
<evidence type="ECO:0000259" key="1">
    <source>
        <dbReference type="Pfam" id="PF10418"/>
    </source>
</evidence>
<dbReference type="InterPro" id="IPR050353">
    <property type="entry name" value="PyrK_electron_transfer"/>
</dbReference>
<dbReference type="Proteomes" id="UP000053352">
    <property type="component" value="Unassembled WGS sequence"/>
</dbReference>
<dbReference type="STRING" id="2309.CF15_03340"/>
<keyword evidence="3" id="KW-1185">Reference proteome</keyword>
<dbReference type="GO" id="GO:0051537">
    <property type="term" value="F:2 iron, 2 sulfur cluster binding"/>
    <property type="evidence" value="ECO:0007669"/>
    <property type="project" value="InterPro"/>
</dbReference>
<dbReference type="InterPro" id="IPR006058">
    <property type="entry name" value="2Fe2S_fd_BS"/>
</dbReference>
<reference evidence="2 3" key="1">
    <citation type="submission" date="2015-11" db="EMBL/GenBank/DDBJ databases">
        <title>Genome sequence of Pyrodictium occultum PL-19, a marine hyperthermophilic archaeon isolated from Volcano, Italy.</title>
        <authorList>
            <person name="Utturkar S."/>
            <person name="Huber H."/>
            <person name="Leptihn S."/>
            <person name="Brown S."/>
            <person name="Stetter K.O."/>
            <person name="Podar M."/>
        </authorList>
    </citation>
    <scope>NUCLEOTIDE SEQUENCE [LARGE SCALE GENOMIC DNA]</scope>
    <source>
        <strain evidence="2 3">PL-19</strain>
    </source>
</reference>
<dbReference type="InterPro" id="IPR019480">
    <property type="entry name" value="Dihydroorotate_DH_Fe-S-bd"/>
</dbReference>